<dbReference type="CDD" id="cd13603">
    <property type="entry name" value="PBP2_TRAP_Siap_TeaA_like"/>
    <property type="match status" value="1"/>
</dbReference>
<dbReference type="InterPro" id="IPR004682">
    <property type="entry name" value="TRAP_DctP"/>
</dbReference>
<keyword evidence="3 4" id="KW-0732">Signal</keyword>
<protein>
    <submittedName>
        <fullName evidence="5">TRAP transporter substrate-binding protein</fullName>
    </submittedName>
</protein>
<sequence length="363" mass="39083">MKKLFCLLLSAVMAFSLVACGDSGSGSAGGSASGSAGGNSANPADWGLTTEVTSTDKITIRLAYDCSDTHPSHKAFVEKFQEPLQGISNGNITVELYPNSQLGSLAENMESMRIGDLEMAGLTDATLAATVPEFNLIGLPFMWTSIDAVHEALDGDFGDYLNNLLKEQTGIINLGYLDVGFRNITNSKKPVSTPDDLKGLKIRTMTNTLHVEYFDALGAIPTPMSFTELFTALQQKTVDGQENPTAMIYNNAIYEVQKYMTVSEHVWTSTPLCIAGDFYNSLPADYQAVIAEAAANTVEYQREMITEQNASLVTDIEAAGTEVITLDADQKAAFQKVAEDSVYKTAAAEYGQDLIDMAAAHNK</sequence>
<name>A0A7G9B356_9FIRM</name>
<evidence type="ECO:0000256" key="4">
    <source>
        <dbReference type="SAM" id="SignalP"/>
    </source>
</evidence>
<dbReference type="EMBL" id="CP060490">
    <property type="protein sequence ID" value="QNL43987.1"/>
    <property type="molecule type" value="Genomic_DNA"/>
</dbReference>
<organism evidence="5 6">
    <name type="scientific">Oscillibacter hominis</name>
    <dbReference type="NCBI Taxonomy" id="2763056"/>
    <lineage>
        <taxon>Bacteria</taxon>
        <taxon>Bacillati</taxon>
        <taxon>Bacillota</taxon>
        <taxon>Clostridia</taxon>
        <taxon>Eubacteriales</taxon>
        <taxon>Oscillospiraceae</taxon>
        <taxon>Oscillibacter</taxon>
    </lineage>
</organism>
<evidence type="ECO:0000256" key="3">
    <source>
        <dbReference type="ARBA" id="ARBA00022729"/>
    </source>
</evidence>
<dbReference type="AlphaFoldDB" id="A0A7G9B356"/>
<evidence type="ECO:0000256" key="1">
    <source>
        <dbReference type="ARBA" id="ARBA00009023"/>
    </source>
</evidence>
<dbReference type="PANTHER" id="PTHR33376">
    <property type="match status" value="1"/>
</dbReference>
<evidence type="ECO:0000313" key="6">
    <source>
        <dbReference type="Proteomes" id="UP000515960"/>
    </source>
</evidence>
<dbReference type="Pfam" id="PF03480">
    <property type="entry name" value="DctP"/>
    <property type="match status" value="1"/>
</dbReference>
<dbReference type="Proteomes" id="UP000515960">
    <property type="component" value="Chromosome"/>
</dbReference>
<dbReference type="PANTHER" id="PTHR33376:SF7">
    <property type="entry name" value="C4-DICARBOXYLATE-BINDING PROTEIN DCTB"/>
    <property type="match status" value="1"/>
</dbReference>
<dbReference type="PROSITE" id="PS51257">
    <property type="entry name" value="PROKAR_LIPOPROTEIN"/>
    <property type="match status" value="1"/>
</dbReference>
<dbReference type="InterPro" id="IPR038404">
    <property type="entry name" value="TRAP_DctP_sf"/>
</dbReference>
<dbReference type="SUPFAM" id="SSF53850">
    <property type="entry name" value="Periplasmic binding protein-like II"/>
    <property type="match status" value="1"/>
</dbReference>
<feature type="chain" id="PRO_5028973533" evidence="4">
    <location>
        <begin position="22"/>
        <end position="363"/>
    </location>
</feature>
<dbReference type="NCBIfam" id="TIGR00787">
    <property type="entry name" value="dctP"/>
    <property type="match status" value="1"/>
</dbReference>
<evidence type="ECO:0000256" key="2">
    <source>
        <dbReference type="ARBA" id="ARBA00022448"/>
    </source>
</evidence>
<dbReference type="InterPro" id="IPR018389">
    <property type="entry name" value="DctP_fam"/>
</dbReference>
<feature type="signal peptide" evidence="4">
    <location>
        <begin position="1"/>
        <end position="21"/>
    </location>
</feature>
<evidence type="ECO:0000313" key="5">
    <source>
        <dbReference type="EMBL" id="QNL43987.1"/>
    </source>
</evidence>
<accession>A0A7G9B356</accession>
<gene>
    <name evidence="5" type="ORF">H8790_11125</name>
</gene>
<keyword evidence="6" id="KW-1185">Reference proteome</keyword>
<dbReference type="KEGG" id="ohi:H8790_11125"/>
<reference evidence="5 6" key="1">
    <citation type="submission" date="2020-08" db="EMBL/GenBank/DDBJ databases">
        <authorList>
            <person name="Liu C."/>
            <person name="Sun Q."/>
        </authorList>
    </citation>
    <scope>NUCLEOTIDE SEQUENCE [LARGE SCALE GENOMIC DNA]</scope>
    <source>
        <strain evidence="5 6">NSJ-62</strain>
    </source>
</reference>
<dbReference type="NCBIfam" id="NF037995">
    <property type="entry name" value="TRAP_S1"/>
    <property type="match status" value="1"/>
</dbReference>
<dbReference type="GO" id="GO:0055085">
    <property type="term" value="P:transmembrane transport"/>
    <property type="evidence" value="ECO:0007669"/>
    <property type="project" value="InterPro"/>
</dbReference>
<keyword evidence="2" id="KW-0813">Transport</keyword>
<dbReference type="PIRSF" id="PIRSF006470">
    <property type="entry name" value="DctB"/>
    <property type="match status" value="1"/>
</dbReference>
<comment type="similarity">
    <text evidence="1">Belongs to the bacterial solute-binding protein 7 family.</text>
</comment>
<proteinExistence type="inferred from homology"/>
<dbReference type="GO" id="GO:0030288">
    <property type="term" value="C:outer membrane-bounded periplasmic space"/>
    <property type="evidence" value="ECO:0007669"/>
    <property type="project" value="InterPro"/>
</dbReference>
<dbReference type="RefSeq" id="WP_187332567.1">
    <property type="nucleotide sequence ID" value="NZ_CP060490.1"/>
</dbReference>
<dbReference type="Gene3D" id="3.40.190.170">
    <property type="entry name" value="Bacterial extracellular solute-binding protein, family 7"/>
    <property type="match status" value="1"/>
</dbReference>